<dbReference type="CDD" id="cd01941">
    <property type="entry name" value="YeiC_kinase_like"/>
    <property type="match status" value="1"/>
</dbReference>
<dbReference type="PROSITE" id="PS00583">
    <property type="entry name" value="PFKB_KINASES_1"/>
    <property type="match status" value="1"/>
</dbReference>
<keyword evidence="2" id="KW-0808">Transferase</keyword>
<dbReference type="PRINTS" id="PR00990">
    <property type="entry name" value="RIBOKINASE"/>
</dbReference>
<dbReference type="GO" id="GO:0005737">
    <property type="term" value="C:cytoplasm"/>
    <property type="evidence" value="ECO:0007669"/>
    <property type="project" value="TreeGrafter"/>
</dbReference>
<dbReference type="Proteomes" id="UP000005953">
    <property type="component" value="Unassembled WGS sequence"/>
</dbReference>
<dbReference type="Pfam" id="PF00294">
    <property type="entry name" value="PfkB"/>
    <property type="match status" value="1"/>
</dbReference>
<organism evidence="5 6">
    <name type="scientific">Reinekea blandensis MED297</name>
    <dbReference type="NCBI Taxonomy" id="314283"/>
    <lineage>
        <taxon>Bacteria</taxon>
        <taxon>Pseudomonadati</taxon>
        <taxon>Pseudomonadota</taxon>
        <taxon>Gammaproteobacteria</taxon>
        <taxon>Oceanospirillales</taxon>
        <taxon>Saccharospirillaceae</taxon>
        <taxon>Reinekea</taxon>
    </lineage>
</organism>
<dbReference type="PANTHER" id="PTHR42909:SF4">
    <property type="entry name" value="CARBOHYDRATE KINASE, PFKB FAMILY"/>
    <property type="match status" value="1"/>
</dbReference>
<dbReference type="STRING" id="314283.MED297_06149"/>
<feature type="domain" description="Carbohydrate kinase PfkB" evidence="4">
    <location>
        <begin position="59"/>
        <end position="346"/>
    </location>
</feature>
<dbReference type="InterPro" id="IPR002173">
    <property type="entry name" value="Carboh/pur_kinase_PfkB_CS"/>
</dbReference>
<dbReference type="Pfam" id="PF13412">
    <property type="entry name" value="HTH_24"/>
    <property type="match status" value="1"/>
</dbReference>
<evidence type="ECO:0000256" key="2">
    <source>
        <dbReference type="ARBA" id="ARBA00022679"/>
    </source>
</evidence>
<dbReference type="GO" id="GO:0016301">
    <property type="term" value="F:kinase activity"/>
    <property type="evidence" value="ECO:0007669"/>
    <property type="project" value="UniProtKB-KW"/>
</dbReference>
<name>A4BDG4_9GAMM</name>
<protein>
    <submittedName>
        <fullName evidence="5">Sugar kinase, ribokinase family protein</fullName>
    </submittedName>
</protein>
<dbReference type="EMBL" id="AAOE01000007">
    <property type="protein sequence ID" value="EAR09908.1"/>
    <property type="molecule type" value="Genomic_DNA"/>
</dbReference>
<comment type="caution">
    <text evidence="5">The sequence shown here is derived from an EMBL/GenBank/DDBJ whole genome shotgun (WGS) entry which is preliminary data.</text>
</comment>
<dbReference type="InterPro" id="IPR036390">
    <property type="entry name" value="WH_DNA-bd_sf"/>
</dbReference>
<dbReference type="GO" id="GO:0016798">
    <property type="term" value="F:hydrolase activity, acting on glycosyl bonds"/>
    <property type="evidence" value="ECO:0007669"/>
    <property type="project" value="TreeGrafter"/>
</dbReference>
<proteinExistence type="inferred from homology"/>
<evidence type="ECO:0000256" key="3">
    <source>
        <dbReference type="ARBA" id="ARBA00022777"/>
    </source>
</evidence>
<dbReference type="AlphaFoldDB" id="A4BDG4"/>
<dbReference type="HOGENOM" id="CLU_027634_11_2_6"/>
<dbReference type="InterPro" id="IPR002139">
    <property type="entry name" value="Ribo/fructo_kinase"/>
</dbReference>
<comment type="similarity">
    <text evidence="1">Belongs to the carbohydrate kinase PfkB family.</text>
</comment>
<sequence>MKAIESKVLDAIRANPLASQQSLADELGLSRESVAGHIMRLTRKGEILGKGYILPAGQTLVVLGGANVDLTGTSADTFRPGDSNPGGVKQGAGGVGRNIAENLARLGNEVVMVTLVGDDSRGRYLIEQAQEAGIQTQAMVRHSEHATSTYLALNNDQGELVGAIADMAIIEQLTPEWLAERMSLLQSAQTLLVEANLPEATLTWLGEQSLNAPLVADAVSATKAVRLKPLLHRLDLLKVNRSEALTLIDEPASSDLSDEQLILRLLACGVTSVLLSLGERGVRYGDSTQQIELPVPHCDMLSDTGAGDALLAGFVHARHHIESVDTQLQFALLCAAMTLEAPQAVNTRLSATAVLQRLTETTQSSALAESES</sequence>
<dbReference type="InterPro" id="IPR029056">
    <property type="entry name" value="Ribokinase-like"/>
</dbReference>
<keyword evidence="3 5" id="KW-0418">Kinase</keyword>
<dbReference type="OrthoDB" id="9806249at2"/>
<dbReference type="Gene3D" id="3.40.1190.20">
    <property type="match status" value="1"/>
</dbReference>
<dbReference type="RefSeq" id="WP_008048465.1">
    <property type="nucleotide sequence ID" value="NZ_CH724155.1"/>
</dbReference>
<dbReference type="SUPFAM" id="SSF53613">
    <property type="entry name" value="Ribokinase-like"/>
    <property type="match status" value="1"/>
</dbReference>
<dbReference type="PANTHER" id="PTHR42909">
    <property type="entry name" value="ZGC:136858"/>
    <property type="match status" value="1"/>
</dbReference>
<accession>A4BDG4</accession>
<keyword evidence="6" id="KW-1185">Reference proteome</keyword>
<dbReference type="InterPro" id="IPR011611">
    <property type="entry name" value="PfkB_dom"/>
</dbReference>
<dbReference type="GO" id="GO:0004730">
    <property type="term" value="F:pseudouridylate synthase activity"/>
    <property type="evidence" value="ECO:0007669"/>
    <property type="project" value="TreeGrafter"/>
</dbReference>
<evidence type="ECO:0000259" key="4">
    <source>
        <dbReference type="Pfam" id="PF00294"/>
    </source>
</evidence>
<reference evidence="5 6" key="1">
    <citation type="submission" date="2006-02" db="EMBL/GenBank/DDBJ databases">
        <authorList>
            <person name="Pinhassi J."/>
            <person name="Pedros-Alio C."/>
            <person name="Ferriera S."/>
            <person name="Johnson J."/>
            <person name="Kravitz S."/>
            <person name="Halpern A."/>
            <person name="Remington K."/>
            <person name="Beeson K."/>
            <person name="Tran B."/>
            <person name="Rogers Y.-H."/>
            <person name="Friedman R."/>
            <person name="Venter J.C."/>
        </authorList>
    </citation>
    <scope>NUCLEOTIDE SEQUENCE [LARGE SCALE GENOMIC DNA]</scope>
    <source>
        <strain evidence="5 6">MED297</strain>
    </source>
</reference>
<dbReference type="SUPFAM" id="SSF46785">
    <property type="entry name" value="Winged helix' DNA-binding domain"/>
    <property type="match status" value="1"/>
</dbReference>
<evidence type="ECO:0000313" key="5">
    <source>
        <dbReference type="EMBL" id="EAR09908.1"/>
    </source>
</evidence>
<evidence type="ECO:0000256" key="1">
    <source>
        <dbReference type="ARBA" id="ARBA00010688"/>
    </source>
</evidence>
<evidence type="ECO:0000313" key="6">
    <source>
        <dbReference type="Proteomes" id="UP000005953"/>
    </source>
</evidence>
<gene>
    <name evidence="5" type="ORF">MED297_06149</name>
</gene>